<sequence>MTQGGQVRRAEDLTEHDLARARIRQEHLLEVETGYRSGSRFWARPGEPQPAFDPARTTLTQRRLAKVAELKEMDGHEAKQLGLERLSVRTLKRMSAQHSECGLAGLADGRWTRARSGHRSITPEVEEAIVAVHAESLHRSRMSMTSKERLIHQYVRERFPDREVPVPHRTTLSKVWREWFGPGGARQRYVRSAAAAAETWMPETAVHVSRPGQVVVLDTTPLPVKVMDDVFAEPITVHLTIALDACTHSIVAFRLTPGAESSVEVAMLLRDVLLPLPMRPDWGPETEWPYPGAPAALVAELAGHPVAGLPFFAPETVTSDHGAVYKSHHFVQAAARLGIDLLPARAMRPQDKAACERTFAGIQSLLLELLLGYRGIDVADRGADPEGDATWTLSEMEHLLATWIVKVWQNRRLDQYAPAWDPGGRHSPNTLFAAAAARDGICVEIPQPELYYELLPVHFVRIDTRRGVKISGLWYGARSPVLEPYRGRPSGRGGRHVGKWAVHRDPRDCRQVFIELDGAWHELLWNGLPSGQEVPAFSDARVGDVLRQAAKAGLKPRSDAELLPVLLGLVAAKTPVDAWPTQMTRQQKTDRARELARARAAALDRPAPEPPPGPSPADARALHRQATAAVEADRRRRRMAAVSVPLQAPQLLADSLRAKNLFLLPDEERDTPEEAGTGRAREES</sequence>
<feature type="domain" description="Integrase catalytic" evidence="2">
    <location>
        <begin position="207"/>
        <end position="436"/>
    </location>
</feature>
<keyword evidence="4" id="KW-1185">Reference proteome</keyword>
<organism evidence="3 4">
    <name type="scientific">Streptomyces avidinii</name>
    <dbReference type="NCBI Taxonomy" id="1895"/>
    <lineage>
        <taxon>Bacteria</taxon>
        <taxon>Bacillati</taxon>
        <taxon>Actinomycetota</taxon>
        <taxon>Actinomycetes</taxon>
        <taxon>Kitasatosporales</taxon>
        <taxon>Streptomycetaceae</taxon>
        <taxon>Streptomyces</taxon>
    </lineage>
</organism>
<evidence type="ECO:0000313" key="4">
    <source>
        <dbReference type="Proteomes" id="UP001519310"/>
    </source>
</evidence>
<evidence type="ECO:0000259" key="2">
    <source>
        <dbReference type="PROSITE" id="PS50994"/>
    </source>
</evidence>
<feature type="compositionally biased region" description="Basic and acidic residues" evidence="1">
    <location>
        <begin position="587"/>
        <end position="597"/>
    </location>
</feature>
<feature type="region of interest" description="Disordered" evidence="1">
    <location>
        <begin position="663"/>
        <end position="684"/>
    </location>
</feature>
<dbReference type="InterPro" id="IPR036397">
    <property type="entry name" value="RNaseH_sf"/>
</dbReference>
<accession>A0ABS4LFI3</accession>
<dbReference type="InterPro" id="IPR012337">
    <property type="entry name" value="RNaseH-like_sf"/>
</dbReference>
<evidence type="ECO:0000313" key="3">
    <source>
        <dbReference type="EMBL" id="MBP2040882.1"/>
    </source>
</evidence>
<dbReference type="SUPFAM" id="SSF53098">
    <property type="entry name" value="Ribonuclease H-like"/>
    <property type="match status" value="1"/>
</dbReference>
<dbReference type="PROSITE" id="PS50994">
    <property type="entry name" value="INTEGRASE"/>
    <property type="match status" value="1"/>
</dbReference>
<dbReference type="EMBL" id="JAGGLQ010000020">
    <property type="protein sequence ID" value="MBP2040882.1"/>
    <property type="molecule type" value="Genomic_DNA"/>
</dbReference>
<dbReference type="Gene3D" id="3.30.420.10">
    <property type="entry name" value="Ribonuclease H-like superfamily/Ribonuclease H"/>
    <property type="match status" value="1"/>
</dbReference>
<gene>
    <name evidence="3" type="ORF">J2Z77_006739</name>
</gene>
<dbReference type="RefSeq" id="WP_189969474.1">
    <property type="nucleotide sequence ID" value="NZ_BMVL01000006.1"/>
</dbReference>
<feature type="region of interest" description="Disordered" evidence="1">
    <location>
        <begin position="581"/>
        <end position="634"/>
    </location>
</feature>
<name>A0ABS4LFI3_STRAV</name>
<protein>
    <submittedName>
        <fullName evidence="3">Transposase InsO family protein</fullName>
    </submittedName>
</protein>
<reference evidence="3 4" key="1">
    <citation type="submission" date="2021-03" db="EMBL/GenBank/DDBJ databases">
        <title>Genomic Encyclopedia of Type Strains, Phase IV (KMG-IV): sequencing the most valuable type-strain genomes for metagenomic binning, comparative biology and taxonomic classification.</title>
        <authorList>
            <person name="Goeker M."/>
        </authorList>
    </citation>
    <scope>NUCLEOTIDE SEQUENCE [LARGE SCALE GENOMIC DNA]</scope>
    <source>
        <strain evidence="3 4">DSM 40526</strain>
    </source>
</reference>
<proteinExistence type="predicted"/>
<dbReference type="Proteomes" id="UP001519310">
    <property type="component" value="Unassembled WGS sequence"/>
</dbReference>
<comment type="caution">
    <text evidence="3">The sequence shown here is derived from an EMBL/GenBank/DDBJ whole genome shotgun (WGS) entry which is preliminary data.</text>
</comment>
<dbReference type="InterPro" id="IPR001584">
    <property type="entry name" value="Integrase_cat-core"/>
</dbReference>
<evidence type="ECO:0000256" key="1">
    <source>
        <dbReference type="SAM" id="MobiDB-lite"/>
    </source>
</evidence>